<evidence type="ECO:0000256" key="1">
    <source>
        <dbReference type="SAM" id="MobiDB-lite"/>
    </source>
</evidence>
<dbReference type="KEGG" id="muc:MuYL_2520"/>
<evidence type="ECO:0000313" key="2">
    <source>
        <dbReference type="EMBL" id="ASU34407.1"/>
    </source>
</evidence>
<evidence type="ECO:0000313" key="3">
    <source>
        <dbReference type="Proteomes" id="UP000215002"/>
    </source>
</evidence>
<dbReference type="RefSeq" id="WP_094570767.1">
    <property type="nucleotide sequence ID" value="NZ_CP022743.1"/>
</dbReference>
<protein>
    <submittedName>
        <fullName evidence="2">Structural protein</fullName>
    </submittedName>
</protein>
<dbReference type="OrthoDB" id="1242265at2"/>
<reference evidence="2 3" key="1">
    <citation type="submission" date="2017-08" db="EMBL/GenBank/DDBJ databases">
        <title>Complete genome sequence of Mucilaginibacter sp. strain BJC16-A31.</title>
        <authorList>
            <consortium name="Henan University of Science and Technology"/>
            <person name="You X."/>
        </authorList>
    </citation>
    <scope>NUCLEOTIDE SEQUENCE [LARGE SCALE GENOMIC DNA]</scope>
    <source>
        <strain evidence="2 3">BJC16-A31</strain>
    </source>
</reference>
<sequence length="280" mass="32051">MSILKSRYFPEKEFASKDALFADLRKNYNDLIAFKKAEIQKSCEKGLAVTCKSLDIDKLKQHVKALKVDSAYYYIAVNTTNILDSHEDLHIPGIWNKSVKEQQGQNYLVADHELCIDNVIVRKEYIEMFTAELPFAMLGKAYDGNTEALIYKVPKDKVIHSKAKEWLESGDDIEASVRMQYITILFAMDSNDPEDATLKKNYDEYLSQIANKADFEYILYYFIVKEAKNVRESSLVVFGSNPATGNIRNSEPGKSTLENKETPNPQDRSTVVKSNYYFTI</sequence>
<dbReference type="AlphaFoldDB" id="A0A223NX05"/>
<keyword evidence="3" id="KW-1185">Reference proteome</keyword>
<feature type="region of interest" description="Disordered" evidence="1">
    <location>
        <begin position="247"/>
        <end position="268"/>
    </location>
</feature>
<dbReference type="EMBL" id="CP022743">
    <property type="protein sequence ID" value="ASU34407.1"/>
    <property type="molecule type" value="Genomic_DNA"/>
</dbReference>
<gene>
    <name evidence="2" type="ORF">MuYL_2520</name>
</gene>
<dbReference type="Proteomes" id="UP000215002">
    <property type="component" value="Chromosome"/>
</dbReference>
<accession>A0A223NX05</accession>
<name>A0A223NX05_9SPHI</name>
<proteinExistence type="predicted"/>
<organism evidence="2 3">
    <name type="scientific">Mucilaginibacter xinganensis</name>
    <dbReference type="NCBI Taxonomy" id="1234841"/>
    <lineage>
        <taxon>Bacteria</taxon>
        <taxon>Pseudomonadati</taxon>
        <taxon>Bacteroidota</taxon>
        <taxon>Sphingobacteriia</taxon>
        <taxon>Sphingobacteriales</taxon>
        <taxon>Sphingobacteriaceae</taxon>
        <taxon>Mucilaginibacter</taxon>
    </lineage>
</organism>